<evidence type="ECO:0000256" key="1">
    <source>
        <dbReference type="SAM" id="MobiDB-lite"/>
    </source>
</evidence>
<name>A0A831LIZ1_9BACT</name>
<reference evidence="2" key="1">
    <citation type="journal article" date="2020" name="mSystems">
        <title>Genome- and Community-Level Interaction Insights into Carbon Utilization and Element Cycling Functions of Hydrothermarchaeota in Hydrothermal Sediment.</title>
        <authorList>
            <person name="Zhou Z."/>
            <person name="Liu Y."/>
            <person name="Xu W."/>
            <person name="Pan J."/>
            <person name="Luo Z.H."/>
            <person name="Li M."/>
        </authorList>
    </citation>
    <scope>NUCLEOTIDE SEQUENCE [LARGE SCALE GENOMIC DNA]</scope>
    <source>
        <strain evidence="2">SpSt-1217</strain>
    </source>
</reference>
<proteinExistence type="predicted"/>
<dbReference type="AlphaFoldDB" id="A0A831LIZ1"/>
<sequence>MENKKLIKILMKDMSELEELIAEIKANRRFDALEMEFIHTRAKGILQLMQMFKLKEERVTESSGQDPQKVEKQESYTEREEPVSENKPEKIEISAETKTVGEEKPHSLEQDKNEFRQNEPEVEKPVSPPEIPVQENMIPEEPAAADREGGEDDDDVLEEESEIPETGSRLGDSFLKGKSVNDLITDQNKLEFKLSNRPVSSIQAAIGINDRFQYIRELFDNDSEKFLEAVKTLDSSENIKVAVDYLRHNFKWKKNETSLKFVNLVKRRFLNE</sequence>
<evidence type="ECO:0000313" key="2">
    <source>
        <dbReference type="EMBL" id="HDR50385.1"/>
    </source>
</evidence>
<dbReference type="EMBL" id="DSDK01000116">
    <property type="protein sequence ID" value="HDR50385.1"/>
    <property type="molecule type" value="Genomic_DNA"/>
</dbReference>
<organism evidence="2">
    <name type="scientific">Mariniphaga anaerophila</name>
    <dbReference type="NCBI Taxonomy" id="1484053"/>
    <lineage>
        <taxon>Bacteria</taxon>
        <taxon>Pseudomonadati</taxon>
        <taxon>Bacteroidota</taxon>
        <taxon>Bacteroidia</taxon>
        <taxon>Marinilabiliales</taxon>
        <taxon>Prolixibacteraceae</taxon>
        <taxon>Mariniphaga</taxon>
    </lineage>
</organism>
<comment type="caution">
    <text evidence="2">The sequence shown here is derived from an EMBL/GenBank/DDBJ whole genome shotgun (WGS) entry which is preliminary data.</text>
</comment>
<gene>
    <name evidence="2" type="ORF">ENN90_02025</name>
</gene>
<feature type="compositionally biased region" description="Acidic residues" evidence="1">
    <location>
        <begin position="149"/>
        <end position="163"/>
    </location>
</feature>
<feature type="region of interest" description="Disordered" evidence="1">
    <location>
        <begin position="57"/>
        <end position="172"/>
    </location>
</feature>
<accession>A0A831LIZ1</accession>
<dbReference type="Proteomes" id="UP000886047">
    <property type="component" value="Unassembled WGS sequence"/>
</dbReference>
<protein>
    <submittedName>
        <fullName evidence="2">Uncharacterized protein</fullName>
    </submittedName>
</protein>
<feature type="compositionally biased region" description="Basic and acidic residues" evidence="1">
    <location>
        <begin position="68"/>
        <end position="124"/>
    </location>
</feature>